<feature type="compositionally biased region" description="Low complexity" evidence="1">
    <location>
        <begin position="288"/>
        <end position="320"/>
    </location>
</feature>
<accession>A0A2M8EWK9</accession>
<feature type="region of interest" description="Disordered" evidence="1">
    <location>
        <begin position="251"/>
        <end position="365"/>
    </location>
</feature>
<dbReference type="PANTHER" id="PTHR47618">
    <property type="entry name" value="BIFUNCTIONAL OLIGORIBONUCLEASE AND PAP PHOSPHATASE NRNA"/>
    <property type="match status" value="1"/>
</dbReference>
<feature type="domain" description="DDH" evidence="2">
    <location>
        <begin position="38"/>
        <end position="219"/>
    </location>
</feature>
<evidence type="ECO:0000313" key="3">
    <source>
        <dbReference type="EMBL" id="PJC30252.1"/>
    </source>
</evidence>
<dbReference type="PANTHER" id="PTHR47618:SF1">
    <property type="entry name" value="BIFUNCTIONAL OLIGORIBONUCLEASE AND PAP PHOSPHATASE NRNA"/>
    <property type="match status" value="1"/>
</dbReference>
<protein>
    <recommendedName>
        <fullName evidence="2">DDH domain-containing protein</fullName>
    </recommendedName>
</protein>
<dbReference type="Gene3D" id="3.90.1640.10">
    <property type="entry name" value="inorganic pyrophosphatase (n-terminal core)"/>
    <property type="match status" value="1"/>
</dbReference>
<dbReference type="InterPro" id="IPR038763">
    <property type="entry name" value="DHH_sf"/>
</dbReference>
<dbReference type="InterPro" id="IPR001667">
    <property type="entry name" value="DDH_dom"/>
</dbReference>
<evidence type="ECO:0000256" key="1">
    <source>
        <dbReference type="SAM" id="MobiDB-lite"/>
    </source>
</evidence>
<dbReference type="Proteomes" id="UP000231383">
    <property type="component" value="Unassembled WGS sequence"/>
</dbReference>
<dbReference type="SUPFAM" id="SSF64182">
    <property type="entry name" value="DHH phosphoesterases"/>
    <property type="match status" value="1"/>
</dbReference>
<gene>
    <name evidence="3" type="ORF">CO051_06675</name>
</gene>
<reference evidence="4" key="1">
    <citation type="submission" date="2017-09" db="EMBL/GenBank/DDBJ databases">
        <title>Depth-based differentiation of microbial function through sediment-hosted aquifers and enrichment of novel symbionts in the deep terrestrial subsurface.</title>
        <authorList>
            <person name="Probst A.J."/>
            <person name="Ladd B."/>
            <person name="Jarett J.K."/>
            <person name="Geller-Mcgrath D.E."/>
            <person name="Sieber C.M.K."/>
            <person name="Emerson J.B."/>
            <person name="Anantharaman K."/>
            <person name="Thomas B.C."/>
            <person name="Malmstrom R."/>
            <person name="Stieglmeier M."/>
            <person name="Klingl A."/>
            <person name="Woyke T."/>
            <person name="Ryan C.M."/>
            <person name="Banfield J.F."/>
        </authorList>
    </citation>
    <scope>NUCLEOTIDE SEQUENCE [LARGE SCALE GENOMIC DNA]</scope>
</reference>
<evidence type="ECO:0000313" key="4">
    <source>
        <dbReference type="Proteomes" id="UP000231383"/>
    </source>
</evidence>
<sequence length="365" mass="39794">MMPQANQPQDVEKSIAQIKEFISKNSSGIIVLPAKATPDAIAAGSSLYIALMKLGKNISLVASSAIQSDMFGADKIKTDLQAGGDNLVVSFPYQEGSIDKVDYNIQGERFNLIIVPRKGSNKLKSEDIDFSYTGGKIDFIITVDAPNLNALGEIYQKNQRQFEGSTIINIDRHLINNSYGMINLISKSSSSTSELAFKVIEGLKIEMDTNIATNLHAGIVAATNNFTAYSVNADTFEMIAKLLRAGAIKKPMQPLNGNQFGRQMGNSLESFGQRLPSFGGSQFGDPMPQQFNPQPVPRQQQPQQIPFNSPQVTQQQPQMQSFENQAKADENIERSPNAPEGQVNSNETPENFLKPKIFSGSGGLV</sequence>
<dbReference type="InterPro" id="IPR051319">
    <property type="entry name" value="Oligoribo/pAp-PDE_c-di-AMP_PDE"/>
</dbReference>
<name>A0A2M8EWK9_9BACT</name>
<dbReference type="AlphaFoldDB" id="A0A2M8EWK9"/>
<feature type="compositionally biased region" description="Polar residues" evidence="1">
    <location>
        <begin position="255"/>
        <end position="270"/>
    </location>
</feature>
<evidence type="ECO:0000259" key="2">
    <source>
        <dbReference type="Pfam" id="PF01368"/>
    </source>
</evidence>
<dbReference type="EMBL" id="PFSC01000174">
    <property type="protein sequence ID" value="PJC30252.1"/>
    <property type="molecule type" value="Genomic_DNA"/>
</dbReference>
<comment type="caution">
    <text evidence="3">The sequence shown here is derived from an EMBL/GenBank/DDBJ whole genome shotgun (WGS) entry which is preliminary data.</text>
</comment>
<dbReference type="Pfam" id="PF01368">
    <property type="entry name" value="DHH"/>
    <property type="match status" value="1"/>
</dbReference>
<proteinExistence type="predicted"/>
<organism evidence="3 4">
    <name type="scientific">Candidatus Roizmanbacteria bacterium CG_4_9_14_0_2_um_filter_39_13</name>
    <dbReference type="NCBI Taxonomy" id="1974839"/>
    <lineage>
        <taxon>Bacteria</taxon>
        <taxon>Candidatus Roizmaniibacteriota</taxon>
    </lineage>
</organism>